<evidence type="ECO:0000256" key="9">
    <source>
        <dbReference type="ARBA" id="ARBA00023236"/>
    </source>
</evidence>
<accession>E8LHD0</accession>
<gene>
    <name evidence="10 15" type="primary">recA</name>
    <name evidence="15" type="ORF">HMPREF9444_00089</name>
</gene>
<comment type="similarity">
    <text evidence="1 10 12">Belongs to the RecA family.</text>
</comment>
<dbReference type="HAMAP" id="MF_00268">
    <property type="entry name" value="RecA"/>
    <property type="match status" value="1"/>
</dbReference>
<evidence type="ECO:0000313" key="16">
    <source>
        <dbReference type="Proteomes" id="UP000018458"/>
    </source>
</evidence>
<dbReference type="InterPro" id="IPR049428">
    <property type="entry name" value="RecA-like_N"/>
</dbReference>
<keyword evidence="10" id="KW-0963">Cytoplasm</keyword>
<protein>
    <recommendedName>
        <fullName evidence="2 10">Protein RecA</fullName>
    </recommendedName>
    <alternativeName>
        <fullName evidence="10 11">Recombinase A</fullName>
    </alternativeName>
</protein>
<name>E8LHD0_SUCHY</name>
<dbReference type="GO" id="GO:0003684">
    <property type="term" value="F:damaged DNA binding"/>
    <property type="evidence" value="ECO:0007669"/>
    <property type="project" value="UniProtKB-UniRule"/>
</dbReference>
<dbReference type="InterPro" id="IPR020588">
    <property type="entry name" value="RecA_ATP-bd"/>
</dbReference>
<dbReference type="SMART" id="SM00382">
    <property type="entry name" value="AAA"/>
    <property type="match status" value="1"/>
</dbReference>
<dbReference type="GO" id="GO:0140664">
    <property type="term" value="F:ATP-dependent DNA damage sensor activity"/>
    <property type="evidence" value="ECO:0007669"/>
    <property type="project" value="InterPro"/>
</dbReference>
<keyword evidence="9 10" id="KW-0742">SOS response</keyword>
<proteinExistence type="inferred from homology"/>
<comment type="function">
    <text evidence="10">Can catalyze the hydrolysis of ATP in the presence of single-stranded DNA, the ATP-dependent uptake of single-stranded DNA by duplex DNA, and the ATP-dependent hybridization of homologous single-stranded DNAs. It interacts with LexA causing its activation and leading to its autocatalytic cleavage.</text>
</comment>
<dbReference type="Gene3D" id="3.40.50.300">
    <property type="entry name" value="P-loop containing nucleotide triphosphate hydrolases"/>
    <property type="match status" value="1"/>
</dbReference>
<comment type="subcellular location">
    <subcellularLocation>
        <location evidence="10">Cytoplasm</location>
    </subcellularLocation>
</comment>
<dbReference type="CDD" id="cd00983">
    <property type="entry name" value="RecA"/>
    <property type="match status" value="1"/>
</dbReference>
<dbReference type="HOGENOM" id="CLU_040469_3_2_6"/>
<dbReference type="Pfam" id="PF00154">
    <property type="entry name" value="RecA_N"/>
    <property type="match status" value="1"/>
</dbReference>
<dbReference type="PROSITE" id="PS50163">
    <property type="entry name" value="RECA_3"/>
    <property type="match status" value="1"/>
</dbReference>
<evidence type="ECO:0000256" key="12">
    <source>
        <dbReference type="RuleBase" id="RU004527"/>
    </source>
</evidence>
<keyword evidence="4 10" id="KW-0227">DNA damage</keyword>
<dbReference type="eggNOG" id="COG0468">
    <property type="taxonomic scope" value="Bacteria"/>
</dbReference>
<evidence type="ECO:0000256" key="1">
    <source>
        <dbReference type="ARBA" id="ARBA00009391"/>
    </source>
</evidence>
<evidence type="ECO:0000256" key="3">
    <source>
        <dbReference type="ARBA" id="ARBA00022741"/>
    </source>
</evidence>
<feature type="domain" description="RecA family profile 1" evidence="13">
    <location>
        <begin position="56"/>
        <end position="215"/>
    </location>
</feature>
<keyword evidence="8 10" id="KW-0234">DNA repair</keyword>
<dbReference type="InterPro" id="IPR020587">
    <property type="entry name" value="RecA_monomer-monomer_interface"/>
</dbReference>
<evidence type="ECO:0000256" key="11">
    <source>
        <dbReference type="RuleBase" id="RU000526"/>
    </source>
</evidence>
<evidence type="ECO:0000313" key="15">
    <source>
        <dbReference type="EMBL" id="EFY08038.1"/>
    </source>
</evidence>
<evidence type="ECO:0000256" key="10">
    <source>
        <dbReference type="HAMAP-Rule" id="MF_00268"/>
    </source>
</evidence>
<dbReference type="GO" id="GO:0005524">
    <property type="term" value="F:ATP binding"/>
    <property type="evidence" value="ECO:0007669"/>
    <property type="project" value="UniProtKB-UniRule"/>
</dbReference>
<keyword evidence="7 10" id="KW-0233">DNA recombination</keyword>
<dbReference type="STRING" id="762983.HMPREF9444_00089"/>
<dbReference type="InterPro" id="IPR003593">
    <property type="entry name" value="AAA+_ATPase"/>
</dbReference>
<dbReference type="InterPro" id="IPR049261">
    <property type="entry name" value="RecA-like_C"/>
</dbReference>
<keyword evidence="5 10" id="KW-0067">ATP-binding</keyword>
<evidence type="ECO:0000256" key="2">
    <source>
        <dbReference type="ARBA" id="ARBA00015553"/>
    </source>
</evidence>
<dbReference type="PROSITE" id="PS50162">
    <property type="entry name" value="RECA_2"/>
    <property type="match status" value="1"/>
</dbReference>
<evidence type="ECO:0000259" key="13">
    <source>
        <dbReference type="PROSITE" id="PS50162"/>
    </source>
</evidence>
<evidence type="ECO:0000256" key="5">
    <source>
        <dbReference type="ARBA" id="ARBA00022840"/>
    </source>
</evidence>
<dbReference type="InterPro" id="IPR027417">
    <property type="entry name" value="P-loop_NTPase"/>
</dbReference>
<keyword evidence="6 10" id="KW-0238">DNA-binding</keyword>
<organism evidence="15 16">
    <name type="scientific">Succinatimonas hippei (strain DSM 22608 / JCM 16073 / KCTC 15190 / YIT 12066)</name>
    <dbReference type="NCBI Taxonomy" id="762983"/>
    <lineage>
        <taxon>Bacteria</taxon>
        <taxon>Pseudomonadati</taxon>
        <taxon>Pseudomonadota</taxon>
        <taxon>Gammaproteobacteria</taxon>
        <taxon>Aeromonadales</taxon>
        <taxon>Succinivibrionaceae</taxon>
        <taxon>Succinatimonas</taxon>
    </lineage>
</organism>
<dbReference type="PRINTS" id="PR00142">
    <property type="entry name" value="RECA"/>
</dbReference>
<dbReference type="Proteomes" id="UP000018458">
    <property type="component" value="Unassembled WGS sequence"/>
</dbReference>
<dbReference type="GO" id="GO:0005829">
    <property type="term" value="C:cytosol"/>
    <property type="evidence" value="ECO:0007669"/>
    <property type="project" value="TreeGrafter"/>
</dbReference>
<dbReference type="InterPro" id="IPR023400">
    <property type="entry name" value="RecA_C_sf"/>
</dbReference>
<dbReference type="InterPro" id="IPR013765">
    <property type="entry name" value="DNA_recomb/repair_RecA"/>
</dbReference>
<comment type="caution">
    <text evidence="15">The sequence shown here is derived from an EMBL/GenBank/DDBJ whole genome shotgun (WGS) entry which is preliminary data.</text>
</comment>
<feature type="domain" description="RecA family profile 2" evidence="14">
    <location>
        <begin position="220"/>
        <end position="293"/>
    </location>
</feature>
<reference evidence="15 16" key="1">
    <citation type="submission" date="2011-01" db="EMBL/GenBank/DDBJ databases">
        <authorList>
            <person name="Weinstock G."/>
            <person name="Sodergren E."/>
            <person name="Clifton S."/>
            <person name="Fulton L."/>
            <person name="Fulton B."/>
            <person name="Courtney L."/>
            <person name="Fronick C."/>
            <person name="Harrison M."/>
            <person name="Strong C."/>
            <person name="Farmer C."/>
            <person name="Delahaunty K."/>
            <person name="Markovic C."/>
            <person name="Hall O."/>
            <person name="Minx P."/>
            <person name="Tomlinson C."/>
            <person name="Mitreva M."/>
            <person name="Hou S."/>
            <person name="Chen J."/>
            <person name="Wollam A."/>
            <person name="Pepin K.H."/>
            <person name="Johnson M."/>
            <person name="Bhonagiri V."/>
            <person name="Zhang X."/>
            <person name="Suruliraj S."/>
            <person name="Warren W."/>
            <person name="Chinwalla A."/>
            <person name="Mardis E.R."/>
            <person name="Wilson R.K."/>
        </authorList>
    </citation>
    <scope>NUCLEOTIDE SEQUENCE [LARGE SCALE GENOMIC DNA]</scope>
    <source>
        <strain evidence="16">DSM 22608 / JCM 16073 / KCTC 15190 / YIT 12066</strain>
    </source>
</reference>
<keyword evidence="3 10" id="KW-0547">Nucleotide-binding</keyword>
<dbReference type="NCBIfam" id="TIGR02012">
    <property type="entry name" value="tigrfam_recA"/>
    <property type="match status" value="1"/>
</dbReference>
<feature type="binding site" evidence="10">
    <location>
        <begin position="86"/>
        <end position="93"/>
    </location>
    <ligand>
        <name>ATP</name>
        <dbReference type="ChEBI" id="CHEBI:30616"/>
    </ligand>
</feature>
<dbReference type="EMBL" id="AEVO01000006">
    <property type="protein sequence ID" value="EFY08038.1"/>
    <property type="molecule type" value="Genomic_DNA"/>
</dbReference>
<evidence type="ECO:0000256" key="4">
    <source>
        <dbReference type="ARBA" id="ARBA00022763"/>
    </source>
</evidence>
<dbReference type="GO" id="GO:0003697">
    <property type="term" value="F:single-stranded DNA binding"/>
    <property type="evidence" value="ECO:0007669"/>
    <property type="project" value="UniProtKB-UniRule"/>
</dbReference>
<dbReference type="GO" id="GO:0009432">
    <property type="term" value="P:SOS response"/>
    <property type="evidence" value="ECO:0007669"/>
    <property type="project" value="UniProtKB-UniRule"/>
</dbReference>
<sequence>MAERAKAKKEDGANSLVANLTTDAKRQKALEMAMEQIEKQFGKGAIMRLGQSEIDDIEAISTGSLSLDIALGIGGLPMGRIIEIYGPESSGKTTLTLELIAQAQKKGKICAFIDAEHALDPVYAKKLGVQVENVFISQPDTGEQALEICETLVRSGGIDLVVIDSVAALVPKAEIEGDMGDNHVGLQARLMSQALRKLTGIIKQANCMVVFINQLRMKIGVMFGNPETTTGGNALKYYASVRLDIRKGSPIKDKEEVIGNETKVKVVKNKVAPPFKQANFQILFNYGIAKNGELIDLGVQARIVEKTGAWFSYNGNKIGQGKVNAMRFLDEHPEVADEIEAKIREYFKNVNDYSATADLGAAEAEKSPVDSLPDIDDSDLITEIPDDL</sequence>
<dbReference type="SUPFAM" id="SSF54752">
    <property type="entry name" value="RecA protein, C-terminal domain"/>
    <property type="match status" value="1"/>
</dbReference>
<evidence type="ECO:0000256" key="7">
    <source>
        <dbReference type="ARBA" id="ARBA00023172"/>
    </source>
</evidence>
<dbReference type="SUPFAM" id="SSF52540">
    <property type="entry name" value="P-loop containing nucleoside triphosphate hydrolases"/>
    <property type="match status" value="1"/>
</dbReference>
<evidence type="ECO:0000259" key="14">
    <source>
        <dbReference type="PROSITE" id="PS50163"/>
    </source>
</evidence>
<dbReference type="PANTHER" id="PTHR45900">
    <property type="entry name" value="RECA"/>
    <property type="match status" value="1"/>
</dbReference>
<keyword evidence="16" id="KW-1185">Reference proteome</keyword>
<dbReference type="OrthoDB" id="9776733at2"/>
<dbReference type="AlphaFoldDB" id="E8LHD0"/>
<dbReference type="GO" id="GO:0006281">
    <property type="term" value="P:DNA repair"/>
    <property type="evidence" value="ECO:0007669"/>
    <property type="project" value="UniProtKB-UniRule"/>
</dbReference>
<evidence type="ECO:0000256" key="6">
    <source>
        <dbReference type="ARBA" id="ARBA00023125"/>
    </source>
</evidence>
<evidence type="ECO:0000256" key="8">
    <source>
        <dbReference type="ARBA" id="ARBA00023204"/>
    </source>
</evidence>
<dbReference type="Pfam" id="PF21096">
    <property type="entry name" value="RecA_C"/>
    <property type="match status" value="1"/>
</dbReference>
<dbReference type="FunFam" id="3.40.50.300:FF:000087">
    <property type="entry name" value="Recombinase RecA"/>
    <property type="match status" value="1"/>
</dbReference>
<dbReference type="PANTHER" id="PTHR45900:SF1">
    <property type="entry name" value="MITOCHONDRIAL DNA REPAIR PROTEIN RECA HOMOLOG-RELATED"/>
    <property type="match status" value="1"/>
</dbReference>
<dbReference type="GO" id="GO:0006310">
    <property type="term" value="P:DNA recombination"/>
    <property type="evidence" value="ECO:0007669"/>
    <property type="project" value="UniProtKB-UniRule"/>
</dbReference>